<feature type="transmembrane region" description="Helical" evidence="7">
    <location>
        <begin position="137"/>
        <end position="155"/>
    </location>
</feature>
<feature type="transmembrane region" description="Helical" evidence="7">
    <location>
        <begin position="403"/>
        <end position="434"/>
    </location>
</feature>
<comment type="subcellular location">
    <subcellularLocation>
        <location evidence="1">Membrane</location>
        <topology evidence="1">Multi-pass membrane protein</topology>
    </subcellularLocation>
</comment>
<dbReference type="InterPro" id="IPR001765">
    <property type="entry name" value="Carbonic_anhydrase"/>
</dbReference>
<gene>
    <name evidence="9" type="ORF">ED312_06155</name>
</gene>
<dbReference type="Proteomes" id="UP000267469">
    <property type="component" value="Unassembled WGS sequence"/>
</dbReference>
<dbReference type="GO" id="GO:0016020">
    <property type="term" value="C:membrane"/>
    <property type="evidence" value="ECO:0007669"/>
    <property type="project" value="UniProtKB-SubCell"/>
</dbReference>
<evidence type="ECO:0000313" key="10">
    <source>
        <dbReference type="Proteomes" id="UP000267469"/>
    </source>
</evidence>
<evidence type="ECO:0000256" key="2">
    <source>
        <dbReference type="ARBA" id="ARBA00006217"/>
    </source>
</evidence>
<feature type="domain" description="SLC26A/SulP transporter" evidence="8">
    <location>
        <begin position="27"/>
        <end position="395"/>
    </location>
</feature>
<evidence type="ECO:0000256" key="3">
    <source>
        <dbReference type="ARBA" id="ARBA00022692"/>
    </source>
</evidence>
<evidence type="ECO:0000313" key="9">
    <source>
        <dbReference type="EMBL" id="RNL90751.1"/>
    </source>
</evidence>
<feature type="transmembrane region" description="Helical" evidence="7">
    <location>
        <begin position="214"/>
        <end position="236"/>
    </location>
</feature>
<feature type="transmembrane region" description="Helical" evidence="7">
    <location>
        <begin position="56"/>
        <end position="73"/>
    </location>
</feature>
<keyword evidence="3 7" id="KW-0812">Transmembrane</keyword>
<dbReference type="SMART" id="SM00947">
    <property type="entry name" value="Pro_CA"/>
    <property type="match status" value="1"/>
</dbReference>
<dbReference type="InterPro" id="IPR036874">
    <property type="entry name" value="Carbonic_anhydrase_sf"/>
</dbReference>
<dbReference type="InterPro" id="IPR011547">
    <property type="entry name" value="SLC26A/SulP_dom"/>
</dbReference>
<dbReference type="SUPFAM" id="SSF53056">
    <property type="entry name" value="beta-carbonic anhydrase, cab"/>
    <property type="match status" value="1"/>
</dbReference>
<dbReference type="Pfam" id="PF00484">
    <property type="entry name" value="Pro_CA"/>
    <property type="match status" value="1"/>
</dbReference>
<sequence>MRKLPNLKEFVNRPGREEFHNPLFSSLNKDIPAGIVLFLVALPLCLGIALASGAPLISGLISGVIGGLVIGLVSKSGTSVSGPAASVSAVVFLAIQDLGGFDIFLTALVIAGLFQVLFGILKAGLIADYIPTSIIKGLLAAIGIILILSQLKYAVGMELDHDRFSSFSEDYLNNAWKIVTLFFRSFTPGSIILTLVSLFILLFWAKTPLKNFKLIPPALIVVILGVVLNFIFKYLVPGLYLDSIHLVSIPKVDDLSSLITTPDLSAIGNVKIWTTATTVAIIASLSTLLNIEATDNIDPHKRKTPPNRELIAQGIGNTLSGLIGGIAITSVIVRSTVNIEAGGQTKLVTILHGLLLLLSVLFISSVINLIPLASLSAILLVVGYKLASVSLFRKMYAKGWSQFLPFVTTVIAILLTDVLIGVLIGSALSVFFLLRNNYYNPFFIENTRFRQGEAIKLELSNEVSFLNRASIKNALWSVPDNSKVIIDATFSSYIDQDVVEILRDFESTFAMEHQIDVNIIGLKESYDKGEGIDFEGKNLEKAVLKSSPGEILTYLKEGNKSYVKGNLISRRLRNKELTDFLSTCPLAVVVNCIDLREPLNMLLNTGIGDLIPIRSAGNAVSVPIIRSIEIACRNQGAKLILLMGNSGNSFVKEAIEAHQAGKESYLKPLIEDALVSKKFSEEDLKNKDPEDIANLITRFNLEFSKEKIMRDNPFIREQVEAGNLGIASAFFDRKTASVTFSELFTIEVSSGK</sequence>
<keyword evidence="6" id="KW-0862">Zinc</keyword>
<proteinExistence type="inferred from homology"/>
<evidence type="ECO:0000256" key="5">
    <source>
        <dbReference type="ARBA" id="ARBA00023136"/>
    </source>
</evidence>
<dbReference type="EMBL" id="RJTM01000029">
    <property type="protein sequence ID" value="RNL90751.1"/>
    <property type="molecule type" value="Genomic_DNA"/>
</dbReference>
<dbReference type="AlphaFoldDB" id="A0A3N0ESI6"/>
<feature type="transmembrane region" description="Helical" evidence="7">
    <location>
        <begin position="175"/>
        <end position="202"/>
    </location>
</feature>
<evidence type="ECO:0000259" key="8">
    <source>
        <dbReference type="Pfam" id="PF00916"/>
    </source>
</evidence>
<evidence type="ECO:0000256" key="1">
    <source>
        <dbReference type="ARBA" id="ARBA00004141"/>
    </source>
</evidence>
<dbReference type="OrthoDB" id="9771198at2"/>
<feature type="transmembrane region" description="Helical" evidence="7">
    <location>
        <begin position="310"/>
        <end position="333"/>
    </location>
</feature>
<reference evidence="9 10" key="1">
    <citation type="submission" date="2018-10" db="EMBL/GenBank/DDBJ databases">
        <title>Sinomicrobium pectinilyticum sp. nov., a pectinase-producing bacterium isolated from alkaline and saline soil, and emended description of the genus Sinomicrobium.</title>
        <authorList>
            <person name="Cheng B."/>
            <person name="Li C."/>
            <person name="Lai Q."/>
            <person name="Du M."/>
            <person name="Shao Z."/>
            <person name="Xu P."/>
            <person name="Yang C."/>
        </authorList>
    </citation>
    <scope>NUCLEOTIDE SEQUENCE [LARGE SCALE GENOMIC DNA]</scope>
    <source>
        <strain evidence="9 10">5DNS001</strain>
    </source>
</reference>
<comment type="caution">
    <text evidence="9">The sequence shown here is derived from an EMBL/GenBank/DDBJ whole genome shotgun (WGS) entry which is preliminary data.</text>
</comment>
<feature type="transmembrane region" description="Helical" evidence="7">
    <location>
        <begin position="272"/>
        <end position="289"/>
    </location>
</feature>
<feature type="binding site" evidence="6">
    <location>
        <position position="594"/>
    </location>
    <ligand>
        <name>Zn(2+)</name>
        <dbReference type="ChEBI" id="CHEBI:29105"/>
    </ligand>
</feature>
<dbReference type="GO" id="GO:0055085">
    <property type="term" value="P:transmembrane transport"/>
    <property type="evidence" value="ECO:0007669"/>
    <property type="project" value="InterPro"/>
</dbReference>
<feature type="binding site" evidence="6">
    <location>
        <position position="592"/>
    </location>
    <ligand>
        <name>Zn(2+)</name>
        <dbReference type="ChEBI" id="CHEBI:29105"/>
    </ligand>
</feature>
<comment type="cofactor">
    <cofactor evidence="6">
        <name>Zn(2+)</name>
        <dbReference type="ChEBI" id="CHEBI:29105"/>
    </cofactor>
    <text evidence="6">Binds 1 zinc ion per subunit.</text>
</comment>
<dbReference type="GO" id="GO:0008270">
    <property type="term" value="F:zinc ion binding"/>
    <property type="evidence" value="ECO:0007669"/>
    <property type="project" value="InterPro"/>
</dbReference>
<protein>
    <submittedName>
        <fullName evidence="9">Sulfate transporter</fullName>
    </submittedName>
</protein>
<accession>A0A3N0ESI6</accession>
<keyword evidence="10" id="KW-1185">Reference proteome</keyword>
<comment type="similarity">
    <text evidence="2">Belongs to the beta-class carbonic anhydrase family.</text>
</comment>
<dbReference type="RefSeq" id="WP_123215127.1">
    <property type="nucleotide sequence ID" value="NZ_RJTM01000029.1"/>
</dbReference>
<keyword evidence="5 7" id="KW-0472">Membrane</keyword>
<name>A0A3N0ESI6_SINP1</name>
<organism evidence="9 10">
    <name type="scientific">Sinomicrobium pectinilyticum</name>
    <dbReference type="NCBI Taxonomy" id="1084421"/>
    <lineage>
        <taxon>Bacteria</taxon>
        <taxon>Pseudomonadati</taxon>
        <taxon>Bacteroidota</taxon>
        <taxon>Flavobacteriia</taxon>
        <taxon>Flavobacteriales</taxon>
        <taxon>Flavobacteriaceae</taxon>
        <taxon>Sinomicrobium</taxon>
    </lineage>
</organism>
<dbReference type="Gene3D" id="3.40.1050.10">
    <property type="entry name" value="Carbonic anhydrase"/>
    <property type="match status" value="1"/>
</dbReference>
<dbReference type="GO" id="GO:0004089">
    <property type="term" value="F:carbonate dehydratase activity"/>
    <property type="evidence" value="ECO:0007669"/>
    <property type="project" value="InterPro"/>
</dbReference>
<dbReference type="Pfam" id="PF00916">
    <property type="entry name" value="Sulfate_transp"/>
    <property type="match status" value="1"/>
</dbReference>
<dbReference type="PANTHER" id="PTHR11814">
    <property type="entry name" value="SULFATE TRANSPORTER"/>
    <property type="match status" value="1"/>
</dbReference>
<dbReference type="InterPro" id="IPR001902">
    <property type="entry name" value="SLC26A/SulP_fam"/>
</dbReference>
<evidence type="ECO:0000256" key="7">
    <source>
        <dbReference type="SAM" id="Phobius"/>
    </source>
</evidence>
<feature type="transmembrane region" description="Helical" evidence="7">
    <location>
        <begin position="353"/>
        <end position="382"/>
    </location>
</feature>
<keyword evidence="4 7" id="KW-1133">Transmembrane helix</keyword>
<feature type="transmembrane region" description="Helical" evidence="7">
    <location>
        <begin position="31"/>
        <end position="50"/>
    </location>
</feature>
<feature type="transmembrane region" description="Helical" evidence="7">
    <location>
        <begin position="104"/>
        <end position="125"/>
    </location>
</feature>
<keyword evidence="6" id="KW-0479">Metal-binding</keyword>
<evidence type="ECO:0000256" key="4">
    <source>
        <dbReference type="ARBA" id="ARBA00022989"/>
    </source>
</evidence>
<evidence type="ECO:0000256" key="6">
    <source>
        <dbReference type="PIRSR" id="PIRSR601765-1"/>
    </source>
</evidence>